<dbReference type="PRINTS" id="PR00111">
    <property type="entry name" value="ABHYDROLASE"/>
</dbReference>
<sequence>MYVDSSDGTRIHYTEWGESADPALVLIHSWGASAKIWEYLIPGFVAAGWRCIAFDRRGHGRSDIARTGYDLDTLAGDLAALLERLDLTGAVLVGQSLGAAEAIRYLSVHGADRVAGLVLSAPTAPSLRKSPDNPAGLDDDTVAALRQLIGSDMGTVAAMPTEQFLGPGHRISPLLDESGRRHLMDLPVPVLLATFDTNTDADLTAELPGITVPTLILQGDLDVNNPIEATGRRCAQLIPHARLVEFEGAGHGVYLSGGDRYRQEILAFTGEVQAAPAGRR</sequence>
<dbReference type="Gene3D" id="3.40.50.1820">
    <property type="entry name" value="alpha/beta hydrolase"/>
    <property type="match status" value="1"/>
</dbReference>
<dbReference type="Proteomes" id="UP000733379">
    <property type="component" value="Unassembled WGS sequence"/>
</dbReference>
<comment type="caution">
    <text evidence="2">The sequence shown here is derived from an EMBL/GenBank/DDBJ whole genome shotgun (WGS) entry which is preliminary data.</text>
</comment>
<dbReference type="GO" id="GO:0016787">
    <property type="term" value="F:hydrolase activity"/>
    <property type="evidence" value="ECO:0007669"/>
    <property type="project" value="UniProtKB-KW"/>
</dbReference>
<gene>
    <name evidence="2" type="ORF">KO481_06790</name>
</gene>
<dbReference type="RefSeq" id="WP_215916143.1">
    <property type="nucleotide sequence ID" value="NZ_JAHKNI010000002.1"/>
</dbReference>
<evidence type="ECO:0000313" key="3">
    <source>
        <dbReference type="Proteomes" id="UP000733379"/>
    </source>
</evidence>
<dbReference type="InterPro" id="IPR050228">
    <property type="entry name" value="Carboxylesterase_BioH"/>
</dbReference>
<dbReference type="SUPFAM" id="SSF53474">
    <property type="entry name" value="alpha/beta-Hydrolases"/>
    <property type="match status" value="1"/>
</dbReference>
<feature type="domain" description="AB hydrolase-1" evidence="1">
    <location>
        <begin position="22"/>
        <end position="256"/>
    </location>
</feature>
<name>A0ABS6AW42_9NOCA</name>
<evidence type="ECO:0000313" key="2">
    <source>
        <dbReference type="EMBL" id="MBU3061229.1"/>
    </source>
</evidence>
<dbReference type="InterPro" id="IPR000073">
    <property type="entry name" value="AB_hydrolase_1"/>
</dbReference>
<dbReference type="InterPro" id="IPR029058">
    <property type="entry name" value="AB_hydrolase_fold"/>
</dbReference>
<proteinExistence type="predicted"/>
<dbReference type="PANTHER" id="PTHR43194:SF2">
    <property type="entry name" value="PEROXISOMAL MEMBRANE PROTEIN LPX1"/>
    <property type="match status" value="1"/>
</dbReference>
<evidence type="ECO:0000259" key="1">
    <source>
        <dbReference type="Pfam" id="PF00561"/>
    </source>
</evidence>
<organism evidence="2 3">
    <name type="scientific">Nocardia albiluteola</name>
    <dbReference type="NCBI Taxonomy" id="2842303"/>
    <lineage>
        <taxon>Bacteria</taxon>
        <taxon>Bacillati</taxon>
        <taxon>Actinomycetota</taxon>
        <taxon>Actinomycetes</taxon>
        <taxon>Mycobacteriales</taxon>
        <taxon>Nocardiaceae</taxon>
        <taxon>Nocardia</taxon>
    </lineage>
</organism>
<keyword evidence="2" id="KW-0378">Hydrolase</keyword>
<dbReference type="InterPro" id="IPR000639">
    <property type="entry name" value="Epox_hydrolase-like"/>
</dbReference>
<dbReference type="PRINTS" id="PR00412">
    <property type="entry name" value="EPOXHYDRLASE"/>
</dbReference>
<dbReference type="EMBL" id="JAHKNI010000002">
    <property type="protein sequence ID" value="MBU3061229.1"/>
    <property type="molecule type" value="Genomic_DNA"/>
</dbReference>
<reference evidence="2 3" key="1">
    <citation type="submission" date="2021-06" db="EMBL/GenBank/DDBJ databases">
        <title>Actinomycetes sequencing.</title>
        <authorList>
            <person name="Shan Q."/>
        </authorList>
    </citation>
    <scope>NUCLEOTIDE SEQUENCE [LARGE SCALE GENOMIC DNA]</scope>
    <source>
        <strain evidence="2 3">NEAU-G5</strain>
    </source>
</reference>
<protein>
    <submittedName>
        <fullName evidence="2">Alpha/beta hydrolase</fullName>
    </submittedName>
</protein>
<dbReference type="PANTHER" id="PTHR43194">
    <property type="entry name" value="HYDROLASE ALPHA/BETA FOLD FAMILY"/>
    <property type="match status" value="1"/>
</dbReference>
<accession>A0ABS6AW42</accession>
<dbReference type="Pfam" id="PF00561">
    <property type="entry name" value="Abhydrolase_1"/>
    <property type="match status" value="1"/>
</dbReference>
<keyword evidence="3" id="KW-1185">Reference proteome</keyword>